<feature type="transmembrane region" description="Helical" evidence="1">
    <location>
        <begin position="79"/>
        <end position="100"/>
    </location>
</feature>
<organism evidence="2 3">
    <name type="scientific">Candidatus Cohnella colombiensis</name>
    <dbReference type="NCBI Taxonomy" id="3121368"/>
    <lineage>
        <taxon>Bacteria</taxon>
        <taxon>Bacillati</taxon>
        <taxon>Bacillota</taxon>
        <taxon>Bacilli</taxon>
        <taxon>Bacillales</taxon>
        <taxon>Paenibacillaceae</taxon>
        <taxon>Cohnella</taxon>
    </lineage>
</organism>
<evidence type="ECO:0000256" key="1">
    <source>
        <dbReference type="SAM" id="Phobius"/>
    </source>
</evidence>
<dbReference type="Proteomes" id="UP001178662">
    <property type="component" value="Chromosome"/>
</dbReference>
<feature type="transmembrane region" description="Helical" evidence="1">
    <location>
        <begin position="120"/>
        <end position="137"/>
    </location>
</feature>
<feature type="transmembrane region" description="Helical" evidence="1">
    <location>
        <begin position="39"/>
        <end position="59"/>
    </location>
</feature>
<proteinExistence type="predicted"/>
<dbReference type="EMBL" id="CP119317">
    <property type="protein sequence ID" value="WEK54148.1"/>
    <property type="molecule type" value="Genomic_DNA"/>
</dbReference>
<evidence type="ECO:0000313" key="2">
    <source>
        <dbReference type="EMBL" id="WEK54148.1"/>
    </source>
</evidence>
<feature type="transmembrane region" description="Helical" evidence="1">
    <location>
        <begin position="146"/>
        <end position="164"/>
    </location>
</feature>
<name>A0AA95EVE7_9BACL</name>
<feature type="transmembrane region" description="Helical" evidence="1">
    <location>
        <begin position="297"/>
        <end position="320"/>
    </location>
</feature>
<keyword evidence="1" id="KW-0472">Membrane</keyword>
<dbReference type="AlphaFoldDB" id="A0AA95EVE7"/>
<keyword evidence="3" id="KW-1185">Reference proteome</keyword>
<sequence length="359" mass="40211">MNRVASEPKLNYSILLFATIFILLISRPISIILDGVGRNIIWMLFPLLILPLAGTWMSLQVSKRFGGTPLIVACGQITFRWLTPVLYLLYAILFMGIATYTIAMSGDFSARVLEYGDSKLAIIFGVWVTACTALFPIETLIRYSQVLMIVVIPIYLVLKVTLLMDAQLSWLQPLFNTKDMVHPLDAIVVMMCVCSPLATVTVVNRKRTHTSFRSIGVYLTLAVVITTYLVAMCIATFGIHTARKMEYMVYYGQSAVHLESFIFEKSTFFGSILLLFFKIVGNAFMMRCAALSLAQTFGARVGIIPVFFTGGVTTIFLWQIDLPLFFMKAPLWLGYYSVTLIVVFPALIYGILLLRGNKS</sequence>
<feature type="transmembrane region" description="Helical" evidence="1">
    <location>
        <begin position="332"/>
        <end position="354"/>
    </location>
</feature>
<feature type="transmembrane region" description="Helical" evidence="1">
    <location>
        <begin position="215"/>
        <end position="239"/>
    </location>
</feature>
<keyword evidence="1" id="KW-1133">Transmembrane helix</keyword>
<feature type="transmembrane region" description="Helical" evidence="1">
    <location>
        <begin position="12"/>
        <end position="33"/>
    </location>
</feature>
<gene>
    <name evidence="2" type="ORF">P0Y55_16555</name>
</gene>
<protein>
    <submittedName>
        <fullName evidence="2">Uncharacterized protein</fullName>
    </submittedName>
</protein>
<keyword evidence="1" id="KW-0812">Transmembrane</keyword>
<evidence type="ECO:0000313" key="3">
    <source>
        <dbReference type="Proteomes" id="UP001178662"/>
    </source>
</evidence>
<feature type="transmembrane region" description="Helical" evidence="1">
    <location>
        <begin position="184"/>
        <end position="203"/>
    </location>
</feature>
<reference evidence="2" key="1">
    <citation type="submission" date="2023-03" db="EMBL/GenBank/DDBJ databases">
        <title>Andean soil-derived lignocellulolytic bacterial consortium as a source of novel taxa and putative plastic-active enzymes.</title>
        <authorList>
            <person name="Diaz-Garcia L."/>
            <person name="Chuvochina M."/>
            <person name="Feuerriegel G."/>
            <person name="Bunk B."/>
            <person name="Sproer C."/>
            <person name="Streit W.R."/>
            <person name="Rodriguez L.M."/>
            <person name="Overmann J."/>
            <person name="Jimenez D.J."/>
        </authorList>
    </citation>
    <scope>NUCLEOTIDE SEQUENCE</scope>
    <source>
        <strain evidence="2">MAG 2441</strain>
    </source>
</reference>
<feature type="transmembrane region" description="Helical" evidence="1">
    <location>
        <begin position="268"/>
        <end position="285"/>
    </location>
</feature>
<accession>A0AA95EVE7</accession>